<organism evidence="1 2">
    <name type="scientific">Ixodes persulcatus</name>
    <name type="common">Taiga tick</name>
    <dbReference type="NCBI Taxonomy" id="34615"/>
    <lineage>
        <taxon>Eukaryota</taxon>
        <taxon>Metazoa</taxon>
        <taxon>Ecdysozoa</taxon>
        <taxon>Arthropoda</taxon>
        <taxon>Chelicerata</taxon>
        <taxon>Arachnida</taxon>
        <taxon>Acari</taxon>
        <taxon>Parasitiformes</taxon>
        <taxon>Ixodida</taxon>
        <taxon>Ixodoidea</taxon>
        <taxon>Ixodidae</taxon>
        <taxon>Ixodinae</taxon>
        <taxon>Ixodes</taxon>
    </lineage>
</organism>
<sequence length="291" mass="33526">MDSSEESSEISDGSSDDDNNVLQVELRQREAISRALSKARSASWLSLEDVEESRDYRLGNTIWCMCGNCSRMSVASESTCCLEIPEVAKAVGTHGCITLHPGFESVCLNLHSLQVPFYWCMENQPKYLSGLHEHEQYRRIAYRQFTRWVWHRLGKSMHRPVPSCVTTKIRKTLVPESEASDVIELYRTYGFTVTVYEELRRNIRFPGVTRTFRRLPAPSASKCTDYGKLGVFPAYFGYMNYEDIEALGYIGGYIGLWLGISLYSIYVGLESSLLKFLHKHWNRIHHRLLKR</sequence>
<proteinExistence type="predicted"/>
<accession>A0AC60P1R9</accession>
<keyword evidence="2" id="KW-1185">Reference proteome</keyword>
<comment type="caution">
    <text evidence="1">The sequence shown here is derived from an EMBL/GenBank/DDBJ whole genome shotgun (WGS) entry which is preliminary data.</text>
</comment>
<name>A0AC60P1R9_IXOPE</name>
<gene>
    <name evidence="1" type="ORF">HPB47_009562</name>
</gene>
<evidence type="ECO:0000313" key="2">
    <source>
        <dbReference type="Proteomes" id="UP000805193"/>
    </source>
</evidence>
<evidence type="ECO:0000313" key="1">
    <source>
        <dbReference type="EMBL" id="KAG0413283.1"/>
    </source>
</evidence>
<reference evidence="1 2" key="1">
    <citation type="journal article" date="2020" name="Cell">
        <title>Large-Scale Comparative Analyses of Tick Genomes Elucidate Their Genetic Diversity and Vector Capacities.</title>
        <authorList>
            <consortium name="Tick Genome and Microbiome Consortium (TIGMIC)"/>
            <person name="Jia N."/>
            <person name="Wang J."/>
            <person name="Shi W."/>
            <person name="Du L."/>
            <person name="Sun Y."/>
            <person name="Zhan W."/>
            <person name="Jiang J.F."/>
            <person name="Wang Q."/>
            <person name="Zhang B."/>
            <person name="Ji P."/>
            <person name="Bell-Sakyi L."/>
            <person name="Cui X.M."/>
            <person name="Yuan T.T."/>
            <person name="Jiang B.G."/>
            <person name="Yang W.F."/>
            <person name="Lam T.T."/>
            <person name="Chang Q.C."/>
            <person name="Ding S.J."/>
            <person name="Wang X.J."/>
            <person name="Zhu J.G."/>
            <person name="Ruan X.D."/>
            <person name="Zhao L."/>
            <person name="Wei J.T."/>
            <person name="Ye R.Z."/>
            <person name="Que T.C."/>
            <person name="Du C.H."/>
            <person name="Zhou Y.H."/>
            <person name="Cheng J.X."/>
            <person name="Dai P.F."/>
            <person name="Guo W.B."/>
            <person name="Han X.H."/>
            <person name="Huang E.J."/>
            <person name="Li L.F."/>
            <person name="Wei W."/>
            <person name="Gao Y.C."/>
            <person name="Liu J.Z."/>
            <person name="Shao H.Z."/>
            <person name="Wang X."/>
            <person name="Wang C.C."/>
            <person name="Yang T.C."/>
            <person name="Huo Q.B."/>
            <person name="Li W."/>
            <person name="Chen H.Y."/>
            <person name="Chen S.E."/>
            <person name="Zhou L.G."/>
            <person name="Ni X.B."/>
            <person name="Tian J.H."/>
            <person name="Sheng Y."/>
            <person name="Liu T."/>
            <person name="Pan Y.S."/>
            <person name="Xia L.Y."/>
            <person name="Li J."/>
            <person name="Zhao F."/>
            <person name="Cao W.C."/>
        </authorList>
    </citation>
    <scope>NUCLEOTIDE SEQUENCE [LARGE SCALE GENOMIC DNA]</scope>
    <source>
        <strain evidence="1">Iper-2018</strain>
    </source>
</reference>
<dbReference type="EMBL" id="JABSTQ010011276">
    <property type="protein sequence ID" value="KAG0413283.1"/>
    <property type="molecule type" value="Genomic_DNA"/>
</dbReference>
<protein>
    <submittedName>
        <fullName evidence="1">Uncharacterized protein</fullName>
    </submittedName>
</protein>
<dbReference type="Proteomes" id="UP000805193">
    <property type="component" value="Unassembled WGS sequence"/>
</dbReference>